<evidence type="ECO:0000313" key="1">
    <source>
        <dbReference type="EMBL" id="CCH86806.1"/>
    </source>
</evidence>
<dbReference type="Pfam" id="PF04402">
    <property type="entry name" value="SIMPL"/>
    <property type="match status" value="1"/>
</dbReference>
<evidence type="ECO:0008006" key="3">
    <source>
        <dbReference type="Google" id="ProtNLM"/>
    </source>
</evidence>
<name>I4ETU3_MODI5</name>
<protein>
    <recommendedName>
        <fullName evidence="3">SIMPL domain-containing protein</fullName>
    </recommendedName>
</protein>
<accession>I4ETU3</accession>
<proteinExistence type="predicted"/>
<dbReference type="AlphaFoldDB" id="I4ETU3"/>
<evidence type="ECO:0000313" key="2">
    <source>
        <dbReference type="Proteomes" id="UP000006461"/>
    </source>
</evidence>
<reference evidence="1 2" key="1">
    <citation type="journal article" date="2012" name="J. Bacteriol.">
        <title>Genome Sequence of Radiation-Resistant Modestobacter marinus Strain BC501, a Representative Actinobacterium That Thrives on Calcareous Stone Surfaces.</title>
        <authorList>
            <person name="Normand P."/>
            <person name="Gury J."/>
            <person name="Pujic P."/>
            <person name="Chouaia B."/>
            <person name="Crotti E."/>
            <person name="Brusetti L."/>
            <person name="Daffonchio D."/>
            <person name="Vacherie B."/>
            <person name="Barbe V."/>
            <person name="Medigue C."/>
            <person name="Calteau A."/>
            <person name="Ghodhbane-Gtari F."/>
            <person name="Essoussi I."/>
            <person name="Nouioui I."/>
            <person name="Abbassi-Ghozzi I."/>
            <person name="Gtari M."/>
        </authorList>
    </citation>
    <scope>NUCLEOTIDE SEQUENCE [LARGE SCALE GENOMIC DNA]</scope>
    <source>
        <strain evidence="2">BC 501</strain>
    </source>
</reference>
<gene>
    <name evidence="1" type="ordered locus">MODMU_1357</name>
</gene>
<dbReference type="InterPro" id="IPR007497">
    <property type="entry name" value="SIMPL/DUF541"/>
</dbReference>
<dbReference type="PANTHER" id="PTHR34387:SF2">
    <property type="entry name" value="SLR1258 PROTEIN"/>
    <property type="match status" value="1"/>
</dbReference>
<dbReference type="KEGG" id="mmar:MODMU_1357"/>
<dbReference type="STRING" id="477641.MODMU_1357"/>
<dbReference type="InterPro" id="IPR052022">
    <property type="entry name" value="26kDa_periplasmic_antigen"/>
</dbReference>
<dbReference type="HOGENOM" id="CLU_1287630_0_0_11"/>
<dbReference type="Gene3D" id="3.30.110.170">
    <property type="entry name" value="Protein of unknown function (DUF541), domain 1"/>
    <property type="match status" value="1"/>
</dbReference>
<dbReference type="Proteomes" id="UP000006461">
    <property type="component" value="Chromosome"/>
</dbReference>
<dbReference type="GO" id="GO:0006974">
    <property type="term" value="P:DNA damage response"/>
    <property type="evidence" value="ECO:0007669"/>
    <property type="project" value="TreeGrafter"/>
</dbReference>
<sequence length="211" mass="21757">MTESPRVVVRGEAVAEVLPDAADLVVTIEVRDRRRDRALATLAGRQQELTALLDAHPEGLGSVATDAVSVFDEAPDGARGGSVVTATTRVQVDDVAAAGRLAVAVAGLADTSLHGPHWRVSRGHPVHDQVRADAVADALARARGYAAALGAGLTGLVELRDAGTGGGGRLAKASLAMPAPQLELQPGPVEVHGSVEMTFTMSPPDQEVYAR</sequence>
<dbReference type="OrthoDB" id="3689574at2"/>
<dbReference type="OMA" id="GPWWSLR"/>
<dbReference type="eggNOG" id="COG2968">
    <property type="taxonomic scope" value="Bacteria"/>
</dbReference>
<dbReference type="PANTHER" id="PTHR34387">
    <property type="entry name" value="SLR1258 PROTEIN"/>
    <property type="match status" value="1"/>
</dbReference>
<dbReference type="Gene3D" id="3.30.70.2970">
    <property type="entry name" value="Protein of unknown function (DUF541), domain 2"/>
    <property type="match status" value="1"/>
</dbReference>
<keyword evidence="2" id="KW-1185">Reference proteome</keyword>
<organism evidence="1 2">
    <name type="scientific">Modestobacter italicus (strain DSM 44449 / CECT 9708 / BC 501)</name>
    <dbReference type="NCBI Taxonomy" id="2732864"/>
    <lineage>
        <taxon>Bacteria</taxon>
        <taxon>Bacillati</taxon>
        <taxon>Actinomycetota</taxon>
        <taxon>Actinomycetes</taxon>
        <taxon>Geodermatophilales</taxon>
        <taxon>Geodermatophilaceae</taxon>
        <taxon>Modestobacter</taxon>
    </lineage>
</organism>
<dbReference type="EMBL" id="FO203431">
    <property type="protein sequence ID" value="CCH86806.1"/>
    <property type="molecule type" value="Genomic_DNA"/>
</dbReference>